<evidence type="ECO:0000256" key="8">
    <source>
        <dbReference type="RuleBase" id="RU361157"/>
    </source>
</evidence>
<name>A0A1M6Q339_PARC5</name>
<evidence type="ECO:0000259" key="9">
    <source>
        <dbReference type="PROSITE" id="PS51012"/>
    </source>
</evidence>
<keyword evidence="6 8" id="KW-1133">Transmembrane helix</keyword>
<evidence type="ECO:0000256" key="5">
    <source>
        <dbReference type="ARBA" id="ARBA00022692"/>
    </source>
</evidence>
<accession>A0A1M6Q339</accession>
<feature type="transmembrane region" description="Helical" evidence="8">
    <location>
        <begin position="90"/>
        <end position="112"/>
    </location>
</feature>
<protein>
    <recommendedName>
        <fullName evidence="8">Transport permease protein</fullName>
    </recommendedName>
</protein>
<dbReference type="PRINTS" id="PR00164">
    <property type="entry name" value="ABC2TRNSPORT"/>
</dbReference>
<dbReference type="InterPro" id="IPR047817">
    <property type="entry name" value="ABC2_TM_bact-type"/>
</dbReference>
<evidence type="ECO:0000256" key="7">
    <source>
        <dbReference type="ARBA" id="ARBA00023136"/>
    </source>
</evidence>
<evidence type="ECO:0000256" key="4">
    <source>
        <dbReference type="ARBA" id="ARBA00022475"/>
    </source>
</evidence>
<dbReference type="STRING" id="1121301.SAMN02745912_02412"/>
<dbReference type="PROSITE" id="PS51012">
    <property type="entry name" value="ABC_TM2"/>
    <property type="match status" value="1"/>
</dbReference>
<dbReference type="GO" id="GO:0043190">
    <property type="term" value="C:ATP-binding cassette (ABC) transporter complex"/>
    <property type="evidence" value="ECO:0007669"/>
    <property type="project" value="InterPro"/>
</dbReference>
<evidence type="ECO:0000256" key="1">
    <source>
        <dbReference type="ARBA" id="ARBA00004651"/>
    </source>
</evidence>
<sequence length="235" mass="26398">MYSIKRQEKSLEKKGVNSSTIGSVDMRTKVWFNPNLESTKFTIPALIGLIMQNITVMLTAFTLVREKEKGTIEQLIVTPIKSVELIIGKMIPYILIGSVDFLIALFFGTYWFNVAIQGNILLLIILGLGFVICALAVGMLISSIAKNQLQAMQMSLLFVLPSVLLSGFVFPREAMPFLIKHGGNIIPLTYFINILRGIILKGISIKYLWKDIYILLIFGIILLIIASIRFKKRLD</sequence>
<feature type="transmembrane region" description="Helical" evidence="8">
    <location>
        <begin position="118"/>
        <end position="141"/>
    </location>
</feature>
<keyword evidence="5 8" id="KW-0812">Transmembrane</keyword>
<proteinExistence type="inferred from homology"/>
<dbReference type="PIRSF" id="PIRSF006648">
    <property type="entry name" value="DrrB"/>
    <property type="match status" value="1"/>
</dbReference>
<feature type="transmembrane region" description="Helical" evidence="8">
    <location>
        <begin position="153"/>
        <end position="170"/>
    </location>
</feature>
<dbReference type="Pfam" id="PF12698">
    <property type="entry name" value="ABC2_membrane_3"/>
    <property type="match status" value="1"/>
</dbReference>
<reference evidence="10 11" key="1">
    <citation type="submission" date="2016-11" db="EMBL/GenBank/DDBJ databases">
        <authorList>
            <person name="Jaros S."/>
            <person name="Januszkiewicz K."/>
            <person name="Wedrychowicz H."/>
        </authorList>
    </citation>
    <scope>NUCLEOTIDE SEQUENCE [LARGE SCALE GENOMIC DNA]</scope>
    <source>
        <strain evidence="10 11">DSM 15212</strain>
    </source>
</reference>
<dbReference type="InterPro" id="IPR051449">
    <property type="entry name" value="ABC-2_transporter_component"/>
</dbReference>
<dbReference type="PANTHER" id="PTHR30294:SF29">
    <property type="entry name" value="MULTIDRUG ABC TRANSPORTER PERMEASE YBHS-RELATED"/>
    <property type="match status" value="1"/>
</dbReference>
<dbReference type="InterPro" id="IPR013525">
    <property type="entry name" value="ABC2_TM"/>
</dbReference>
<keyword evidence="3 8" id="KW-0813">Transport</keyword>
<evidence type="ECO:0000256" key="6">
    <source>
        <dbReference type="ARBA" id="ARBA00022989"/>
    </source>
</evidence>
<dbReference type="Proteomes" id="UP000184465">
    <property type="component" value="Unassembled WGS sequence"/>
</dbReference>
<organism evidence="10 11">
    <name type="scientific">Paramaledivibacter caminithermalis (strain DSM 15212 / CIP 107654 / DViRD3)</name>
    <name type="common">Clostridium caminithermale</name>
    <dbReference type="NCBI Taxonomy" id="1121301"/>
    <lineage>
        <taxon>Bacteria</taxon>
        <taxon>Bacillati</taxon>
        <taxon>Bacillota</taxon>
        <taxon>Clostridia</taxon>
        <taxon>Peptostreptococcales</taxon>
        <taxon>Caminicellaceae</taxon>
        <taxon>Paramaledivibacter</taxon>
    </lineage>
</organism>
<feature type="transmembrane region" description="Helical" evidence="8">
    <location>
        <begin position="212"/>
        <end position="230"/>
    </location>
</feature>
<dbReference type="AlphaFoldDB" id="A0A1M6Q339"/>
<evidence type="ECO:0000313" key="11">
    <source>
        <dbReference type="Proteomes" id="UP000184465"/>
    </source>
</evidence>
<dbReference type="GO" id="GO:0140359">
    <property type="term" value="F:ABC-type transporter activity"/>
    <property type="evidence" value="ECO:0007669"/>
    <property type="project" value="InterPro"/>
</dbReference>
<feature type="transmembrane region" description="Helical" evidence="8">
    <location>
        <begin position="41"/>
        <end position="64"/>
    </location>
</feature>
<feature type="domain" description="ABC transmembrane type-2" evidence="9">
    <location>
        <begin position="1"/>
        <end position="233"/>
    </location>
</feature>
<evidence type="ECO:0000313" key="10">
    <source>
        <dbReference type="EMBL" id="SHK14665.1"/>
    </source>
</evidence>
<keyword evidence="7 8" id="KW-0472">Membrane</keyword>
<evidence type="ECO:0000256" key="3">
    <source>
        <dbReference type="ARBA" id="ARBA00022448"/>
    </source>
</evidence>
<comment type="similarity">
    <text evidence="2 8">Belongs to the ABC-2 integral membrane protein family.</text>
</comment>
<comment type="subcellular location">
    <subcellularLocation>
        <location evidence="1 8">Cell membrane</location>
        <topology evidence="1 8">Multi-pass membrane protein</topology>
    </subcellularLocation>
</comment>
<dbReference type="InterPro" id="IPR000412">
    <property type="entry name" value="ABC_2_transport"/>
</dbReference>
<feature type="transmembrane region" description="Helical" evidence="8">
    <location>
        <begin position="182"/>
        <end position="200"/>
    </location>
</feature>
<evidence type="ECO:0000256" key="2">
    <source>
        <dbReference type="ARBA" id="ARBA00007783"/>
    </source>
</evidence>
<dbReference type="PANTHER" id="PTHR30294">
    <property type="entry name" value="MEMBRANE COMPONENT OF ABC TRANSPORTER YHHJ-RELATED"/>
    <property type="match status" value="1"/>
</dbReference>
<gene>
    <name evidence="10" type="ORF">SAMN02745912_02412</name>
</gene>
<keyword evidence="11" id="KW-1185">Reference proteome</keyword>
<keyword evidence="4 8" id="KW-1003">Cell membrane</keyword>
<dbReference type="EMBL" id="FRAG01000029">
    <property type="protein sequence ID" value="SHK14665.1"/>
    <property type="molecule type" value="Genomic_DNA"/>
</dbReference>